<comment type="subunit">
    <text evidence="13">F-type ATPases have 2 components, F(1) - the catalytic core - and F(0) - the membrane proton channel. F(1) has five subunits: alpha(3), beta(3), gamma(1), delta(1), epsilon(1). F(0) has three main subunits: a(1), b(2) and c(10-14). The alpha and beta chains form an alternating ring which encloses part of the gamma chain. F(1) is attached to F(0) by a central stalk formed by the gamma and epsilon chains, while a peripheral stalk is formed by the delta and b chains.</text>
</comment>
<dbReference type="InterPro" id="IPR002146">
    <property type="entry name" value="ATP_synth_b/b'su_bac/chlpt"/>
</dbReference>
<comment type="function">
    <text evidence="10 13">F(1)F(0) ATP synthase produces ATP from ADP in the presence of a proton or sodium gradient. F-type ATPases consist of two structural domains, F(1) containing the extramembraneous catalytic core and F(0) containing the membrane proton channel, linked together by a central stalk and a peripheral stalk. During catalysis, ATP synthesis in the catalytic domain of F(1) is coupled via a rotary mechanism of the central stalk subunits to proton translocation.</text>
</comment>
<keyword evidence="4 13" id="KW-0812">Transmembrane</keyword>
<keyword evidence="15" id="KW-0175">Coiled coil</keyword>
<dbReference type="Pfam" id="PF00430">
    <property type="entry name" value="ATP-synt_B"/>
    <property type="match status" value="1"/>
</dbReference>
<keyword evidence="2 13" id="KW-0813">Transport</keyword>
<keyword evidence="7 13" id="KW-0406">Ion transport</keyword>
<evidence type="ECO:0000313" key="16">
    <source>
        <dbReference type="EMBL" id="SFD47585.1"/>
    </source>
</evidence>
<evidence type="ECO:0000256" key="6">
    <source>
        <dbReference type="ARBA" id="ARBA00022989"/>
    </source>
</evidence>
<dbReference type="PANTHER" id="PTHR33445:SF2">
    <property type="entry name" value="ATP SYNTHASE SUBUNIT B', CHLOROPLASTIC"/>
    <property type="match status" value="1"/>
</dbReference>
<keyword evidence="9 13" id="KW-0066">ATP synthesis</keyword>
<evidence type="ECO:0000256" key="3">
    <source>
        <dbReference type="ARBA" id="ARBA00022547"/>
    </source>
</evidence>
<dbReference type="GO" id="GO:0012505">
    <property type="term" value="C:endomembrane system"/>
    <property type="evidence" value="ECO:0007669"/>
    <property type="project" value="UniProtKB-SubCell"/>
</dbReference>
<dbReference type="PANTHER" id="PTHR33445">
    <property type="entry name" value="ATP SYNTHASE SUBUNIT B', CHLOROPLASTIC"/>
    <property type="match status" value="1"/>
</dbReference>
<feature type="coiled-coil region" evidence="15">
    <location>
        <begin position="64"/>
        <end position="132"/>
    </location>
</feature>
<gene>
    <name evidence="13" type="primary">atpF</name>
    <name evidence="16" type="ORF">SAMN02745121_00133</name>
</gene>
<evidence type="ECO:0000256" key="10">
    <source>
        <dbReference type="ARBA" id="ARBA00025198"/>
    </source>
</evidence>
<comment type="similarity">
    <text evidence="1 13 14">Belongs to the ATPase B chain family.</text>
</comment>
<comment type="function">
    <text evidence="11">Component of the F(0) channel, it forms part of the peripheral stalk, linking F(1) to F(0). The b'-subunit is a diverged and duplicated form of b found in plants and photosynthetic bacteria.</text>
</comment>
<reference evidence="17" key="1">
    <citation type="submission" date="2016-10" db="EMBL/GenBank/DDBJ databases">
        <authorList>
            <person name="Varghese N."/>
            <person name="Submissions S."/>
        </authorList>
    </citation>
    <scope>NUCLEOTIDE SEQUENCE [LARGE SCALE GENOMIC DNA]</scope>
    <source>
        <strain evidence="17">ATCC 25963</strain>
    </source>
</reference>
<name>A0A1I1SM70_9BACT</name>
<evidence type="ECO:0000256" key="8">
    <source>
        <dbReference type="ARBA" id="ARBA00023136"/>
    </source>
</evidence>
<dbReference type="GO" id="GO:0046961">
    <property type="term" value="F:proton-transporting ATPase activity, rotational mechanism"/>
    <property type="evidence" value="ECO:0007669"/>
    <property type="project" value="TreeGrafter"/>
</dbReference>
<evidence type="ECO:0000256" key="5">
    <source>
        <dbReference type="ARBA" id="ARBA00022781"/>
    </source>
</evidence>
<keyword evidence="3 13" id="KW-0138">CF(0)</keyword>
<evidence type="ECO:0000256" key="1">
    <source>
        <dbReference type="ARBA" id="ARBA00005513"/>
    </source>
</evidence>
<evidence type="ECO:0000313" key="17">
    <source>
        <dbReference type="Proteomes" id="UP000199400"/>
    </source>
</evidence>
<dbReference type="OrthoDB" id="5517116at2"/>
<keyword evidence="5 13" id="KW-0375">Hydrogen ion transport</keyword>
<proteinExistence type="inferred from homology"/>
<evidence type="ECO:0000256" key="13">
    <source>
        <dbReference type="HAMAP-Rule" id="MF_01398"/>
    </source>
</evidence>
<dbReference type="EMBL" id="FOMX01000002">
    <property type="protein sequence ID" value="SFD47585.1"/>
    <property type="molecule type" value="Genomic_DNA"/>
</dbReference>
<evidence type="ECO:0000256" key="9">
    <source>
        <dbReference type="ARBA" id="ARBA00023310"/>
    </source>
</evidence>
<evidence type="ECO:0000256" key="11">
    <source>
        <dbReference type="ARBA" id="ARBA00025614"/>
    </source>
</evidence>
<sequence length="153" mass="16708">MHAPLFAAAAAPVVDIDGTFFIQAGIFLLLMAILYPLLFKPWLATQARREQAITGTTAAATDLRTRADEEGRRYETRLAEARARAAGIRSEAVKGSESERQRQLAEARAAASNESEALRERLTREAEAARATLATRVEELAQDIATKLLGRTV</sequence>
<dbReference type="GO" id="GO:0046933">
    <property type="term" value="F:proton-transporting ATP synthase activity, rotational mechanism"/>
    <property type="evidence" value="ECO:0007669"/>
    <property type="project" value="UniProtKB-UniRule"/>
</dbReference>
<dbReference type="CDD" id="cd06503">
    <property type="entry name" value="ATP-synt_Fo_b"/>
    <property type="match status" value="1"/>
</dbReference>
<evidence type="ECO:0000256" key="15">
    <source>
        <dbReference type="SAM" id="Coils"/>
    </source>
</evidence>
<dbReference type="GO" id="GO:0045259">
    <property type="term" value="C:proton-transporting ATP synthase complex"/>
    <property type="evidence" value="ECO:0007669"/>
    <property type="project" value="UniProtKB-KW"/>
</dbReference>
<dbReference type="Proteomes" id="UP000199400">
    <property type="component" value="Unassembled WGS sequence"/>
</dbReference>
<dbReference type="STRING" id="54.SAMN02745121_00133"/>
<organism evidence="16 17">
    <name type="scientific">Nannocystis exedens</name>
    <dbReference type="NCBI Taxonomy" id="54"/>
    <lineage>
        <taxon>Bacteria</taxon>
        <taxon>Pseudomonadati</taxon>
        <taxon>Myxococcota</taxon>
        <taxon>Polyangia</taxon>
        <taxon>Nannocystales</taxon>
        <taxon>Nannocystaceae</taxon>
        <taxon>Nannocystis</taxon>
    </lineage>
</organism>
<evidence type="ECO:0000256" key="2">
    <source>
        <dbReference type="ARBA" id="ARBA00022448"/>
    </source>
</evidence>
<evidence type="ECO:0000256" key="7">
    <source>
        <dbReference type="ARBA" id="ARBA00023065"/>
    </source>
</evidence>
<keyword evidence="8 13" id="KW-0472">Membrane</keyword>
<keyword evidence="6 13" id="KW-1133">Transmembrane helix</keyword>
<evidence type="ECO:0000256" key="12">
    <source>
        <dbReference type="ARBA" id="ARBA00037847"/>
    </source>
</evidence>
<protein>
    <recommendedName>
        <fullName evidence="13">ATP synthase subunit b</fullName>
    </recommendedName>
    <alternativeName>
        <fullName evidence="13">ATP synthase F(0) sector subunit b</fullName>
    </alternativeName>
    <alternativeName>
        <fullName evidence="13">ATPase subunit I</fullName>
    </alternativeName>
    <alternativeName>
        <fullName evidence="13">F-type ATPase subunit b</fullName>
        <shortName evidence="13">F-ATPase subunit b</shortName>
    </alternativeName>
</protein>
<feature type="transmembrane region" description="Helical" evidence="13">
    <location>
        <begin position="20"/>
        <end position="39"/>
    </location>
</feature>
<keyword evidence="17" id="KW-1185">Reference proteome</keyword>
<keyword evidence="13" id="KW-1003">Cell membrane</keyword>
<dbReference type="RefSeq" id="WP_096333228.1">
    <property type="nucleotide sequence ID" value="NZ_FOMX01000002.1"/>
</dbReference>
<accession>A0A1I1SM70</accession>
<dbReference type="InterPro" id="IPR050059">
    <property type="entry name" value="ATP_synthase_B_chain"/>
</dbReference>
<dbReference type="AlphaFoldDB" id="A0A1I1SM70"/>
<dbReference type="GO" id="GO:0005886">
    <property type="term" value="C:plasma membrane"/>
    <property type="evidence" value="ECO:0007669"/>
    <property type="project" value="UniProtKB-SubCell"/>
</dbReference>
<evidence type="ECO:0000256" key="4">
    <source>
        <dbReference type="ARBA" id="ARBA00022692"/>
    </source>
</evidence>
<evidence type="ECO:0000256" key="14">
    <source>
        <dbReference type="RuleBase" id="RU003848"/>
    </source>
</evidence>
<dbReference type="HAMAP" id="MF_01398">
    <property type="entry name" value="ATP_synth_b_bprime"/>
    <property type="match status" value="1"/>
</dbReference>
<comment type="subcellular location">
    <subcellularLocation>
        <location evidence="13">Cell membrane</location>
        <topology evidence="13">Single-pass membrane protein</topology>
    </subcellularLocation>
    <subcellularLocation>
        <location evidence="12">Endomembrane system</location>
        <topology evidence="12">Single-pass membrane protein</topology>
    </subcellularLocation>
</comment>